<feature type="compositionally biased region" description="Polar residues" evidence="1">
    <location>
        <begin position="236"/>
        <end position="247"/>
    </location>
</feature>
<comment type="caution">
    <text evidence="2">The sequence shown here is derived from an EMBL/GenBank/DDBJ whole genome shotgun (WGS) entry which is preliminary data.</text>
</comment>
<evidence type="ECO:0000313" key="2">
    <source>
        <dbReference type="EMBL" id="KAB3567441.1"/>
    </source>
</evidence>
<dbReference type="Proteomes" id="UP000555193">
    <property type="component" value="Unassembled WGS sequence"/>
</dbReference>
<protein>
    <submittedName>
        <fullName evidence="2">Recombinase RecT</fullName>
    </submittedName>
</protein>
<dbReference type="EMBL" id="JAJCQG010000075">
    <property type="protein sequence ID" value="MCB7282943.1"/>
    <property type="molecule type" value="Genomic_DNA"/>
</dbReference>
<feature type="compositionally biased region" description="Basic and acidic residues" evidence="1">
    <location>
        <begin position="226"/>
        <end position="235"/>
    </location>
</feature>
<dbReference type="Proteomes" id="UP000433382">
    <property type="component" value="Unassembled WGS sequence"/>
</dbReference>
<organism evidence="2 5">
    <name type="scientific">Phocaeicola vulgatus</name>
    <name type="common">Bacteroides vulgatus</name>
    <dbReference type="NCBI Taxonomy" id="821"/>
    <lineage>
        <taxon>Bacteria</taxon>
        <taxon>Pseudomonadati</taxon>
        <taxon>Bacteroidota</taxon>
        <taxon>Bacteroidia</taxon>
        <taxon>Bacteroidales</taxon>
        <taxon>Bacteroidaceae</taxon>
        <taxon>Phocaeicola</taxon>
    </lineage>
</organism>
<proteinExistence type="predicted"/>
<evidence type="ECO:0000313" key="6">
    <source>
        <dbReference type="Proteomes" id="UP000555193"/>
    </source>
</evidence>
<name>A0A174S4N6_PHOVU</name>
<gene>
    <name evidence="2" type="ORF">GAY01_15145</name>
    <name evidence="4" type="ORF">HKQ54_02265</name>
    <name evidence="3" type="ORF">LI282_18125</name>
</gene>
<feature type="region of interest" description="Disordered" evidence="1">
    <location>
        <begin position="222"/>
        <end position="254"/>
    </location>
</feature>
<accession>A0A174S4N6</accession>
<sequence>MEENNQVTELQIIQAKQAAEFAMTPVGQTVKQFEVMQRMANMYTTSTIVPDTYKGNVGNCVIALDMAMRMGCNPLMCMQNLYIVHGNPAFSSKFLIATINASGRFSPLRYEFKGEEGTPEYGCRCIAYESSDKDHKEPLHGDWITMGMAEKEGWTKKNGSKWQSMPSQMLRYRAAAFWQRVYCPEISMGLITKEEADDIQDAEYEEIIDKSAKSNKLAEIAAKAAGVKDHPRPEQPTDQTQDYANNKPTRKSLL</sequence>
<evidence type="ECO:0000256" key="1">
    <source>
        <dbReference type="SAM" id="MobiDB-lite"/>
    </source>
</evidence>
<dbReference type="EMBL" id="JABDSH010000043">
    <property type="protein sequence ID" value="NMW34998.1"/>
    <property type="molecule type" value="Genomic_DNA"/>
</dbReference>
<evidence type="ECO:0000313" key="5">
    <source>
        <dbReference type="Proteomes" id="UP000433382"/>
    </source>
</evidence>
<reference evidence="3" key="3">
    <citation type="submission" date="2021-10" db="EMBL/GenBank/DDBJ databases">
        <title>Collection of gut derived symbiotic bacterial strains cultured from healthy donors.</title>
        <authorList>
            <person name="Lin H."/>
            <person name="Littmann E."/>
            <person name="Kohout C."/>
            <person name="Pamer E.G."/>
        </authorList>
    </citation>
    <scope>NUCLEOTIDE SEQUENCE</scope>
    <source>
        <strain evidence="3">DFI.1.167</strain>
    </source>
</reference>
<evidence type="ECO:0000313" key="3">
    <source>
        <dbReference type="EMBL" id="MCB7282943.1"/>
    </source>
</evidence>
<reference evidence="2 5" key="1">
    <citation type="journal article" date="2019" name="Nat. Med.">
        <title>A library of human gut bacterial isolates paired with longitudinal multiomics data enables mechanistic microbiome research.</title>
        <authorList>
            <person name="Poyet M."/>
            <person name="Groussin M."/>
            <person name="Gibbons S.M."/>
            <person name="Avila-Pacheco J."/>
            <person name="Jiang X."/>
            <person name="Kearney S.M."/>
            <person name="Perrotta A.R."/>
            <person name="Berdy B."/>
            <person name="Zhao S."/>
            <person name="Lieberman T.D."/>
            <person name="Swanson P.K."/>
            <person name="Smith M."/>
            <person name="Roesemann S."/>
            <person name="Alexander J.E."/>
            <person name="Rich S.A."/>
            <person name="Livny J."/>
            <person name="Vlamakis H."/>
            <person name="Clish C."/>
            <person name="Bullock K."/>
            <person name="Deik A."/>
            <person name="Scott J."/>
            <person name="Pierce K.A."/>
            <person name="Xavier R.J."/>
            <person name="Alm E.J."/>
        </authorList>
    </citation>
    <scope>NUCLEOTIDE SEQUENCE [LARGE SCALE GENOMIC DNA]</scope>
    <source>
        <strain evidence="2 5">BIOML-A73</strain>
    </source>
</reference>
<dbReference type="Proteomes" id="UP001199363">
    <property type="component" value="Unassembled WGS sequence"/>
</dbReference>
<dbReference type="AlphaFoldDB" id="A0A174S4N6"/>
<dbReference type="EMBL" id="WCZM01000023">
    <property type="protein sequence ID" value="KAB3567441.1"/>
    <property type="molecule type" value="Genomic_DNA"/>
</dbReference>
<dbReference type="RefSeq" id="WP_005852324.1">
    <property type="nucleotide sequence ID" value="NZ_CAXSOO010000026.1"/>
</dbReference>
<evidence type="ECO:0000313" key="4">
    <source>
        <dbReference type="EMBL" id="NMW34998.1"/>
    </source>
</evidence>
<reference evidence="4 6" key="2">
    <citation type="submission" date="2020-04" db="EMBL/GenBank/DDBJ databases">
        <title>A novel gut-associated lysogenic phage, Bacteroides phage BV01, alters the host transcriptome and bile acid metabolism in Bacteroides vulgatus.</title>
        <authorList>
            <person name="Campbell D.E."/>
            <person name="Ly L."/>
            <person name="Ridlon J.M."/>
            <person name="Hsiao A."/>
            <person name="Degnan P.H."/>
        </authorList>
    </citation>
    <scope>NUCLEOTIDE SEQUENCE [LARGE SCALE GENOMIC DNA]</scope>
    <source>
        <strain evidence="4 6">VPI-4506</strain>
    </source>
</reference>